<evidence type="ECO:0000313" key="1">
    <source>
        <dbReference type="EMBL" id="KDR79442.1"/>
    </source>
</evidence>
<dbReference type="HOGENOM" id="CLU_667392_0_0_1"/>
<organism evidence="1 2">
    <name type="scientific">Galerina marginata (strain CBS 339.88)</name>
    <dbReference type="NCBI Taxonomy" id="685588"/>
    <lineage>
        <taxon>Eukaryota</taxon>
        <taxon>Fungi</taxon>
        <taxon>Dikarya</taxon>
        <taxon>Basidiomycota</taxon>
        <taxon>Agaricomycotina</taxon>
        <taxon>Agaricomycetes</taxon>
        <taxon>Agaricomycetidae</taxon>
        <taxon>Agaricales</taxon>
        <taxon>Agaricineae</taxon>
        <taxon>Strophariaceae</taxon>
        <taxon>Galerina</taxon>
    </lineage>
</organism>
<protein>
    <submittedName>
        <fullName evidence="1">Uncharacterized protein</fullName>
    </submittedName>
</protein>
<sequence length="354" mass="39959">MVSANIWSGSKYPKSLGVHFIIALALGASEHSQHVPGKKCWNGTFDNFFNGTKQRRTIKKPPKLPLRQSFLCVDKKVIEAFILLTVDDELWPKIVHKPPPKFHFGTLEIIPEVHKASGEILVHVTSTPNPHPARNLTVKEINCLLRGYPPYYREYLDCYNQRVPSPIRNDADVYRGGWIIGVGLSSTTPVPLYFDTFRAPTEDRGTVFWKAITRVKTIVENNIKPLFPDERVARNIQATINGLDYLIKEKTISGLTHTLQYSDMAGYTARNLTQNECATVIRIFNDSPRLDEAGLARLKDELSPMLLEVLAAALDGARTCVDYVRNPGRELDRMMPDILAQAERVFLRGCEDSL</sequence>
<dbReference type="EMBL" id="KL142373">
    <property type="protein sequence ID" value="KDR79442.1"/>
    <property type="molecule type" value="Genomic_DNA"/>
</dbReference>
<proteinExistence type="predicted"/>
<reference evidence="2" key="1">
    <citation type="journal article" date="2014" name="Proc. Natl. Acad. Sci. U.S.A.">
        <title>Extensive sampling of basidiomycete genomes demonstrates inadequacy of the white-rot/brown-rot paradigm for wood decay fungi.</title>
        <authorList>
            <person name="Riley R."/>
            <person name="Salamov A.A."/>
            <person name="Brown D.W."/>
            <person name="Nagy L.G."/>
            <person name="Floudas D."/>
            <person name="Held B.W."/>
            <person name="Levasseur A."/>
            <person name="Lombard V."/>
            <person name="Morin E."/>
            <person name="Otillar R."/>
            <person name="Lindquist E.A."/>
            <person name="Sun H."/>
            <person name="LaButti K.M."/>
            <person name="Schmutz J."/>
            <person name="Jabbour D."/>
            <person name="Luo H."/>
            <person name="Baker S.E."/>
            <person name="Pisabarro A.G."/>
            <person name="Walton J.D."/>
            <person name="Blanchette R.A."/>
            <person name="Henrissat B."/>
            <person name="Martin F."/>
            <person name="Cullen D."/>
            <person name="Hibbett D.S."/>
            <person name="Grigoriev I.V."/>
        </authorList>
    </citation>
    <scope>NUCLEOTIDE SEQUENCE [LARGE SCALE GENOMIC DNA]</scope>
    <source>
        <strain evidence="2">CBS 339.88</strain>
    </source>
</reference>
<dbReference type="OrthoDB" id="5292533at2759"/>
<gene>
    <name evidence="1" type="ORF">GALMADRAFT_137274</name>
</gene>
<keyword evidence="2" id="KW-1185">Reference proteome</keyword>
<accession>A0A067TAT9</accession>
<dbReference type="Proteomes" id="UP000027222">
    <property type="component" value="Unassembled WGS sequence"/>
</dbReference>
<evidence type="ECO:0000313" key="2">
    <source>
        <dbReference type="Proteomes" id="UP000027222"/>
    </source>
</evidence>
<name>A0A067TAT9_GALM3</name>
<dbReference type="AlphaFoldDB" id="A0A067TAT9"/>